<dbReference type="EMBL" id="VANU01000005">
    <property type="protein sequence ID" value="TLP36843.1"/>
    <property type="molecule type" value="Genomic_DNA"/>
</dbReference>
<dbReference type="GO" id="GO:0000156">
    <property type="term" value="F:phosphorelay response regulator activity"/>
    <property type="evidence" value="ECO:0007669"/>
    <property type="project" value="TreeGrafter"/>
</dbReference>
<dbReference type="SMART" id="SM00862">
    <property type="entry name" value="Trans_reg_C"/>
    <property type="match status" value="1"/>
</dbReference>
<dbReference type="InterPro" id="IPR039420">
    <property type="entry name" value="WalR-like"/>
</dbReference>
<protein>
    <submittedName>
        <fullName evidence="10">Response regulator transcription factor</fullName>
    </submittedName>
</protein>
<name>A0A5R8XYP5_9BACT</name>
<comment type="caution">
    <text evidence="6">Lacks conserved residue(s) required for the propagation of feature annotation.</text>
</comment>
<evidence type="ECO:0000259" key="9">
    <source>
        <dbReference type="PROSITE" id="PS51755"/>
    </source>
</evidence>
<accession>A0A5R8XYP5</accession>
<feature type="domain" description="Response regulatory" evidence="8">
    <location>
        <begin position="13"/>
        <end position="127"/>
    </location>
</feature>
<dbReference type="OrthoDB" id="8912111at2"/>
<dbReference type="SUPFAM" id="SSF52172">
    <property type="entry name" value="CheY-like"/>
    <property type="match status" value="1"/>
</dbReference>
<dbReference type="GO" id="GO:0006355">
    <property type="term" value="P:regulation of DNA-templated transcription"/>
    <property type="evidence" value="ECO:0007669"/>
    <property type="project" value="InterPro"/>
</dbReference>
<evidence type="ECO:0000313" key="11">
    <source>
        <dbReference type="Proteomes" id="UP000308901"/>
    </source>
</evidence>
<dbReference type="SMART" id="SM00448">
    <property type="entry name" value="REC"/>
    <property type="match status" value="1"/>
</dbReference>
<dbReference type="GO" id="GO:0032993">
    <property type="term" value="C:protein-DNA complex"/>
    <property type="evidence" value="ECO:0007669"/>
    <property type="project" value="TreeGrafter"/>
</dbReference>
<dbReference type="Gene3D" id="3.40.50.2300">
    <property type="match status" value="1"/>
</dbReference>
<keyword evidence="2" id="KW-0902">Two-component regulatory system</keyword>
<keyword evidence="11" id="KW-1185">Reference proteome</keyword>
<dbReference type="PROSITE" id="PS51755">
    <property type="entry name" value="OMPR_PHOB"/>
    <property type="match status" value="1"/>
</dbReference>
<dbReference type="InterPro" id="IPR036388">
    <property type="entry name" value="WH-like_DNA-bd_sf"/>
</dbReference>
<keyword evidence="4 7" id="KW-0238">DNA-binding</keyword>
<feature type="domain" description="OmpR/PhoB-type" evidence="9">
    <location>
        <begin position="134"/>
        <end position="229"/>
    </location>
</feature>
<proteinExistence type="predicted"/>
<dbReference type="Pfam" id="PF00072">
    <property type="entry name" value="Response_reg"/>
    <property type="match status" value="1"/>
</dbReference>
<dbReference type="InterPro" id="IPR001789">
    <property type="entry name" value="Sig_transdc_resp-reg_receiver"/>
</dbReference>
<dbReference type="CDD" id="cd00383">
    <property type="entry name" value="trans_reg_C"/>
    <property type="match status" value="1"/>
</dbReference>
<evidence type="ECO:0000256" key="4">
    <source>
        <dbReference type="ARBA" id="ARBA00023125"/>
    </source>
</evidence>
<dbReference type="GO" id="GO:0000976">
    <property type="term" value="F:transcription cis-regulatory region binding"/>
    <property type="evidence" value="ECO:0007669"/>
    <property type="project" value="TreeGrafter"/>
</dbReference>
<organism evidence="10 11">
    <name type="scientific">Arcobacter arenosus</name>
    <dbReference type="NCBI Taxonomy" id="2576037"/>
    <lineage>
        <taxon>Bacteria</taxon>
        <taxon>Pseudomonadati</taxon>
        <taxon>Campylobacterota</taxon>
        <taxon>Epsilonproteobacteria</taxon>
        <taxon>Campylobacterales</taxon>
        <taxon>Arcobacteraceae</taxon>
        <taxon>Arcobacter</taxon>
    </lineage>
</organism>
<dbReference type="PANTHER" id="PTHR48111:SF1">
    <property type="entry name" value="TWO-COMPONENT RESPONSE REGULATOR ORR33"/>
    <property type="match status" value="1"/>
</dbReference>
<dbReference type="InterPro" id="IPR011006">
    <property type="entry name" value="CheY-like_superfamily"/>
</dbReference>
<feature type="DNA-binding region" description="OmpR/PhoB-type" evidence="7">
    <location>
        <begin position="134"/>
        <end position="229"/>
    </location>
</feature>
<dbReference type="Proteomes" id="UP000308901">
    <property type="component" value="Unassembled WGS sequence"/>
</dbReference>
<evidence type="ECO:0000256" key="6">
    <source>
        <dbReference type="PROSITE-ProRule" id="PRU00169"/>
    </source>
</evidence>
<dbReference type="GO" id="GO:0005829">
    <property type="term" value="C:cytosol"/>
    <property type="evidence" value="ECO:0007669"/>
    <property type="project" value="TreeGrafter"/>
</dbReference>
<dbReference type="Pfam" id="PF00486">
    <property type="entry name" value="Trans_reg_C"/>
    <property type="match status" value="1"/>
</dbReference>
<dbReference type="AlphaFoldDB" id="A0A5R8XYP5"/>
<keyword evidence="5" id="KW-0804">Transcription</keyword>
<dbReference type="CDD" id="cd00156">
    <property type="entry name" value="REC"/>
    <property type="match status" value="1"/>
</dbReference>
<keyword evidence="1" id="KW-0597">Phosphoprotein</keyword>
<dbReference type="PANTHER" id="PTHR48111">
    <property type="entry name" value="REGULATOR OF RPOS"/>
    <property type="match status" value="1"/>
</dbReference>
<evidence type="ECO:0000256" key="3">
    <source>
        <dbReference type="ARBA" id="ARBA00023015"/>
    </source>
</evidence>
<dbReference type="Gene3D" id="1.10.10.10">
    <property type="entry name" value="Winged helix-like DNA-binding domain superfamily/Winged helix DNA-binding domain"/>
    <property type="match status" value="1"/>
</dbReference>
<sequence length="230" mass="26512">MNVSLNKILKQSNVLYLSSNDKLCKQTVNILKLFFKKIIFRDNIEKAILAFDSIFIHLIITEIDLYESNGIEFIKKIRTINNKIPIIVITENKNIDVLLEVVKLNLTDYIIKPTDVNKLITSLNISAKKIYNNGDIINIINDNLTYNYLEKSLSLNESIINLTKKESKLFELLLLNKNKIVKIEDIKKHIWIDKEVSDSALKTMFSRLTNKIGKDVITNSFGVGYGIYEK</sequence>
<dbReference type="InterPro" id="IPR001867">
    <property type="entry name" value="OmpR/PhoB-type_DNA-bd"/>
</dbReference>
<reference evidence="10 11" key="1">
    <citation type="submission" date="2019-05" db="EMBL/GenBank/DDBJ databases">
        <title>Arcobacter sp. nov., isolated from sea sediment.</title>
        <authorList>
            <person name="Kim W."/>
        </authorList>
    </citation>
    <scope>NUCLEOTIDE SEQUENCE [LARGE SCALE GENOMIC DNA]</scope>
    <source>
        <strain evidence="10 11">CAU 1517</strain>
    </source>
</reference>
<evidence type="ECO:0000256" key="2">
    <source>
        <dbReference type="ARBA" id="ARBA00023012"/>
    </source>
</evidence>
<dbReference type="RefSeq" id="WP_138153098.1">
    <property type="nucleotide sequence ID" value="NZ_CBDDKQ010000003.1"/>
</dbReference>
<evidence type="ECO:0000259" key="8">
    <source>
        <dbReference type="PROSITE" id="PS50110"/>
    </source>
</evidence>
<evidence type="ECO:0000256" key="5">
    <source>
        <dbReference type="ARBA" id="ARBA00023163"/>
    </source>
</evidence>
<dbReference type="PROSITE" id="PS50110">
    <property type="entry name" value="RESPONSE_REGULATORY"/>
    <property type="match status" value="1"/>
</dbReference>
<evidence type="ECO:0000256" key="7">
    <source>
        <dbReference type="PROSITE-ProRule" id="PRU01091"/>
    </source>
</evidence>
<comment type="caution">
    <text evidence="10">The sequence shown here is derived from an EMBL/GenBank/DDBJ whole genome shotgun (WGS) entry which is preliminary data.</text>
</comment>
<keyword evidence="3" id="KW-0805">Transcription regulation</keyword>
<gene>
    <name evidence="10" type="ORF">FDK22_11375</name>
</gene>
<evidence type="ECO:0000256" key="1">
    <source>
        <dbReference type="ARBA" id="ARBA00022553"/>
    </source>
</evidence>
<evidence type="ECO:0000313" key="10">
    <source>
        <dbReference type="EMBL" id="TLP36843.1"/>
    </source>
</evidence>